<dbReference type="CDD" id="cd01335">
    <property type="entry name" value="Radical_SAM"/>
    <property type="match status" value="1"/>
</dbReference>
<dbReference type="HOGENOM" id="CLU_009273_0_1_6"/>
<dbReference type="Pfam" id="PF06463">
    <property type="entry name" value="Mob_synth_C"/>
    <property type="match status" value="1"/>
</dbReference>
<keyword evidence="6" id="KW-0411">Iron-sulfur</keyword>
<dbReference type="GO" id="GO:0046872">
    <property type="term" value="F:metal ion binding"/>
    <property type="evidence" value="ECO:0007669"/>
    <property type="project" value="UniProtKB-KW"/>
</dbReference>
<name>B8KST1_9GAMM</name>
<evidence type="ECO:0000256" key="2">
    <source>
        <dbReference type="ARBA" id="ARBA00022691"/>
    </source>
</evidence>
<dbReference type="Proteomes" id="UP000004699">
    <property type="component" value="Unassembled WGS sequence"/>
</dbReference>
<dbReference type="InterPro" id="IPR058240">
    <property type="entry name" value="rSAM_sf"/>
</dbReference>
<dbReference type="Gene3D" id="3.20.20.70">
    <property type="entry name" value="Aldolase class I"/>
    <property type="match status" value="1"/>
</dbReference>
<evidence type="ECO:0000256" key="5">
    <source>
        <dbReference type="ARBA" id="ARBA00023004"/>
    </source>
</evidence>
<evidence type="ECO:0000256" key="8">
    <source>
        <dbReference type="ARBA" id="ARBA00023150"/>
    </source>
</evidence>
<accession>B8KST1</accession>
<dbReference type="AlphaFoldDB" id="B8KST1"/>
<keyword evidence="9" id="KW-0456">Lyase</keyword>
<keyword evidence="2" id="KW-0949">S-adenosyl-L-methionine</keyword>
<dbReference type="GO" id="GO:0006777">
    <property type="term" value="P:Mo-molybdopterin cofactor biosynthetic process"/>
    <property type="evidence" value="ECO:0007669"/>
    <property type="project" value="UniProtKB-KW"/>
</dbReference>
<evidence type="ECO:0000256" key="4">
    <source>
        <dbReference type="ARBA" id="ARBA00022741"/>
    </source>
</evidence>
<dbReference type="InterPro" id="IPR010505">
    <property type="entry name" value="MoaA_twitch"/>
</dbReference>
<proteinExistence type="predicted"/>
<dbReference type="GO" id="GO:0051539">
    <property type="term" value="F:4 iron, 4 sulfur cluster binding"/>
    <property type="evidence" value="ECO:0007669"/>
    <property type="project" value="UniProtKB-KW"/>
</dbReference>
<evidence type="ECO:0000259" key="10">
    <source>
        <dbReference type="PROSITE" id="PS51918"/>
    </source>
</evidence>
<keyword evidence="5" id="KW-0408">Iron</keyword>
<keyword evidence="12" id="KW-1185">Reference proteome</keyword>
<dbReference type="EMBL" id="DS999411">
    <property type="protein sequence ID" value="EED35409.1"/>
    <property type="molecule type" value="Genomic_DNA"/>
</dbReference>
<gene>
    <name evidence="11" type="primary">moaA</name>
    <name evidence="11" type="ORF">NOR51B_1354</name>
</gene>
<dbReference type="InterPro" id="IPR050105">
    <property type="entry name" value="MoCo_biosynth_MoaA/MoaC"/>
</dbReference>
<dbReference type="NCBIfam" id="TIGR02666">
    <property type="entry name" value="moaA"/>
    <property type="match status" value="1"/>
</dbReference>
<reference evidence="12" key="1">
    <citation type="journal article" date="2013" name="BMC Microbiol.">
        <title>Taxonomy and evolution of bacteriochlorophyll a-containing members of the OM60/NOR5 clade of marine gammaproteobacteria: description of Luminiphilus syltensis gen. nov., sp. nov., reclassification of Haliea rubra as Pseudohaliea rubra gen. nov., comb. nov., and emendation of Chromatocurvus halotolerans.</title>
        <authorList>
            <person name="Spring S."/>
            <person name="Riedel T."/>
            <person name="Sproer C."/>
            <person name="Yan S."/>
            <person name="Harder J."/>
            <person name="Fuchs B.M."/>
        </authorList>
    </citation>
    <scope>NUCLEOTIDE SEQUENCE [LARGE SCALE GENOMIC DNA]</scope>
    <source>
        <strain evidence="12">NOR51-B</strain>
    </source>
</reference>
<dbReference type="PANTHER" id="PTHR22960">
    <property type="entry name" value="MOLYBDOPTERIN COFACTOR SYNTHESIS PROTEIN A"/>
    <property type="match status" value="1"/>
</dbReference>
<dbReference type="CDD" id="cd21117">
    <property type="entry name" value="Twitch_MoaA"/>
    <property type="match status" value="1"/>
</dbReference>
<organism evidence="11 12">
    <name type="scientific">Luminiphilus syltensis NOR5-1B</name>
    <dbReference type="NCBI Taxonomy" id="565045"/>
    <lineage>
        <taxon>Bacteria</taxon>
        <taxon>Pseudomonadati</taxon>
        <taxon>Pseudomonadota</taxon>
        <taxon>Gammaproteobacteria</taxon>
        <taxon>Cellvibrionales</taxon>
        <taxon>Halieaceae</taxon>
        <taxon>Luminiphilus</taxon>
    </lineage>
</organism>
<keyword evidence="8" id="KW-0501">Molybdenum cofactor biosynthesis</keyword>
<keyword evidence="3" id="KW-0479">Metal-binding</keyword>
<evidence type="ECO:0000313" key="12">
    <source>
        <dbReference type="Proteomes" id="UP000004699"/>
    </source>
</evidence>
<dbReference type="GO" id="GO:0005525">
    <property type="term" value="F:GTP binding"/>
    <property type="evidence" value="ECO:0007669"/>
    <property type="project" value="UniProtKB-KW"/>
</dbReference>
<dbReference type="Pfam" id="PF04055">
    <property type="entry name" value="Radical_SAM"/>
    <property type="match status" value="1"/>
</dbReference>
<keyword evidence="7" id="KW-0342">GTP-binding</keyword>
<dbReference type="GO" id="GO:0061799">
    <property type="term" value="F:cyclic pyranopterin monophosphate synthase activity"/>
    <property type="evidence" value="ECO:0007669"/>
    <property type="project" value="TreeGrafter"/>
</dbReference>
<dbReference type="InterPro" id="IPR013483">
    <property type="entry name" value="MoaA"/>
</dbReference>
<evidence type="ECO:0000256" key="6">
    <source>
        <dbReference type="ARBA" id="ARBA00023014"/>
    </source>
</evidence>
<dbReference type="eggNOG" id="COG2896">
    <property type="taxonomic scope" value="Bacteria"/>
</dbReference>
<dbReference type="STRING" id="565045.NOR51B_1354"/>
<comment type="cofactor">
    <cofactor evidence="1">
        <name>[4Fe-4S] cluster</name>
        <dbReference type="ChEBI" id="CHEBI:49883"/>
    </cofactor>
</comment>
<evidence type="ECO:0000313" key="11">
    <source>
        <dbReference type="EMBL" id="EED35409.1"/>
    </source>
</evidence>
<dbReference type="InterPro" id="IPR013785">
    <property type="entry name" value="Aldolase_TIM"/>
</dbReference>
<evidence type="ECO:0000256" key="3">
    <source>
        <dbReference type="ARBA" id="ARBA00022723"/>
    </source>
</evidence>
<dbReference type="GO" id="GO:0061798">
    <property type="term" value="F:GTP 3',8'-cyclase activity"/>
    <property type="evidence" value="ECO:0007669"/>
    <property type="project" value="TreeGrafter"/>
</dbReference>
<evidence type="ECO:0000256" key="1">
    <source>
        <dbReference type="ARBA" id="ARBA00001966"/>
    </source>
</evidence>
<dbReference type="PROSITE" id="PS51918">
    <property type="entry name" value="RADICAL_SAM"/>
    <property type="match status" value="1"/>
</dbReference>
<evidence type="ECO:0000256" key="7">
    <source>
        <dbReference type="ARBA" id="ARBA00023134"/>
    </source>
</evidence>
<keyword evidence="4" id="KW-0547">Nucleotide-binding</keyword>
<evidence type="ECO:0000256" key="9">
    <source>
        <dbReference type="ARBA" id="ARBA00023239"/>
    </source>
</evidence>
<feature type="domain" description="Radical SAM core" evidence="10">
    <location>
        <begin position="1"/>
        <end position="191"/>
    </location>
</feature>
<dbReference type="SUPFAM" id="SSF102114">
    <property type="entry name" value="Radical SAM enzymes"/>
    <property type="match status" value="1"/>
</dbReference>
<dbReference type="PANTHER" id="PTHR22960:SF0">
    <property type="entry name" value="MOLYBDENUM COFACTOR BIOSYNTHESIS PROTEIN 1"/>
    <property type="match status" value="1"/>
</dbReference>
<protein>
    <submittedName>
        <fullName evidence="11">Molybdenum cofactor biosynthesis protein A</fullName>
    </submittedName>
</protein>
<dbReference type="InterPro" id="IPR007197">
    <property type="entry name" value="rSAM"/>
</dbReference>
<sequence>MAETMTFLPRREVLSLEELERVARVFVDLGVRKIRVTGGEPLVRRGVDEFLANLGKVPELRELAMTTNGSQLASRAVTLRESGLSSVNISLDTLDPAGFTELTRTGKLSQVIAGIDAAVAAGIPRIRLNAVILSGQNEDQVIPLTEFAIERGIDIAFIEEMPLGQVTQGGKPLALFDSDSVLDLLRDQWQLNATTAGPQSGPARYFAIEGSDSRIGVISPHSNNFCGACNRLRVTAEGRLLLCLGNEHSISLRDLMRQGYTDSELKSAIASALAAKPERHHFDAPDEPQIIRFMNASGG</sequence>